<dbReference type="Pfam" id="PF09594">
    <property type="entry name" value="GT87"/>
    <property type="match status" value="1"/>
</dbReference>
<feature type="transmembrane region" description="Helical" evidence="7">
    <location>
        <begin position="343"/>
        <end position="364"/>
    </location>
</feature>
<feature type="transmembrane region" description="Helical" evidence="7">
    <location>
        <begin position="437"/>
        <end position="456"/>
    </location>
</feature>
<comment type="caution">
    <text evidence="9">The sequence shown here is derived from an EMBL/GenBank/DDBJ whole genome shotgun (WGS) entry which is preliminary data.</text>
</comment>
<dbReference type="GO" id="GO:0016758">
    <property type="term" value="F:hexosyltransferase activity"/>
    <property type="evidence" value="ECO:0007669"/>
    <property type="project" value="InterPro"/>
</dbReference>
<keyword evidence="6 7" id="KW-0472">Membrane</keyword>
<proteinExistence type="predicted"/>
<feature type="transmembrane region" description="Helical" evidence="7">
    <location>
        <begin position="132"/>
        <end position="158"/>
    </location>
</feature>
<evidence type="ECO:0000256" key="3">
    <source>
        <dbReference type="ARBA" id="ARBA00022679"/>
    </source>
</evidence>
<feature type="transmembrane region" description="Helical" evidence="7">
    <location>
        <begin position="20"/>
        <end position="41"/>
    </location>
</feature>
<protein>
    <submittedName>
        <fullName evidence="9">DUF2029 domain-containing protein</fullName>
    </submittedName>
</protein>
<keyword evidence="3" id="KW-0808">Transferase</keyword>
<evidence type="ECO:0000313" key="9">
    <source>
        <dbReference type="EMBL" id="HGQ64549.1"/>
    </source>
</evidence>
<feature type="transmembrane region" description="Helical" evidence="7">
    <location>
        <begin position="170"/>
        <end position="195"/>
    </location>
</feature>
<name>A0A7C4NL98_9CREN</name>
<comment type="subcellular location">
    <subcellularLocation>
        <location evidence="1">Cell membrane</location>
        <topology evidence="1">Multi-pass membrane protein</topology>
    </subcellularLocation>
</comment>
<reference evidence="9" key="1">
    <citation type="journal article" date="2020" name="mSystems">
        <title>Genome- and Community-Level Interaction Insights into Carbon Utilization and Element Cycling Functions of Hydrothermarchaeota in Hydrothermal Sediment.</title>
        <authorList>
            <person name="Zhou Z."/>
            <person name="Liu Y."/>
            <person name="Xu W."/>
            <person name="Pan J."/>
            <person name="Luo Z.H."/>
            <person name="Li M."/>
        </authorList>
    </citation>
    <scope>NUCLEOTIDE SEQUENCE [LARGE SCALE GENOMIC DNA]</scope>
    <source>
        <strain evidence="9">SpSt-637</strain>
        <strain evidence="8">SpSt-667</strain>
    </source>
</reference>
<dbReference type="AlphaFoldDB" id="A0A7C4NL98"/>
<feature type="transmembrane region" description="Helical" evidence="7">
    <location>
        <begin position="246"/>
        <end position="263"/>
    </location>
</feature>
<evidence type="ECO:0000256" key="5">
    <source>
        <dbReference type="ARBA" id="ARBA00022989"/>
    </source>
</evidence>
<keyword evidence="4 7" id="KW-0812">Transmembrane</keyword>
<evidence type="ECO:0000313" key="8">
    <source>
        <dbReference type="EMBL" id="HGQ35351.1"/>
    </source>
</evidence>
<dbReference type="InterPro" id="IPR018584">
    <property type="entry name" value="GT87"/>
</dbReference>
<keyword evidence="5 7" id="KW-1133">Transmembrane helix</keyword>
<evidence type="ECO:0000256" key="1">
    <source>
        <dbReference type="ARBA" id="ARBA00004651"/>
    </source>
</evidence>
<feature type="transmembrane region" description="Helical" evidence="7">
    <location>
        <begin position="207"/>
        <end position="226"/>
    </location>
</feature>
<feature type="transmembrane region" description="Helical" evidence="7">
    <location>
        <begin position="270"/>
        <end position="287"/>
    </location>
</feature>
<dbReference type="EMBL" id="DTBD01000039">
    <property type="protein sequence ID" value="HGQ64549.1"/>
    <property type="molecule type" value="Genomic_DNA"/>
</dbReference>
<accession>A0A7C4NL98</accession>
<keyword evidence="2" id="KW-1003">Cell membrane</keyword>
<dbReference type="EMBL" id="DTCK01000010">
    <property type="protein sequence ID" value="HGQ35351.1"/>
    <property type="molecule type" value="Genomic_DNA"/>
</dbReference>
<feature type="transmembrane region" description="Helical" evidence="7">
    <location>
        <begin position="101"/>
        <end position="120"/>
    </location>
</feature>
<gene>
    <name evidence="9" type="ORF">ENU08_04830</name>
    <name evidence="8" type="ORF">ENU41_01550</name>
</gene>
<evidence type="ECO:0000256" key="4">
    <source>
        <dbReference type="ARBA" id="ARBA00022692"/>
    </source>
</evidence>
<sequence length="469" mass="54109">MRVSTPNMNLFDISSNKKNLILKMLTVIVIVGAIIIGWNYYDVMWWIQWYRIAASQGLAGIINIYRLCVPPECKAPYPPLAILIFVPLYALTSYFQPMIRMVLLKTFIVLLPGTMVYMVIRRTKGIDYAWLWLLSWPFLQILFCLQFDVLIALFILLSTTMIIRCEIDKAGLFLGLATMIKHVAAILLPLHIIFLKIVKGGKETLRYILVYAVVIGCIALPFFVVAPSEFIDHILLFHSSRAPQDISLWALATIFLENYVIELRQLIGNLWALFFAAVYILSLYLFWHQLKQYKFNYDDKLLLIYTSIVLLLFISLNKVGNLNYIVWFIPVAFLALNRNHLKILYKLTFALGITGLIYVFMLFIPPASADKVMFISEDFTYWNAKALIAQSLNPYIFSTLSSLMYIANPYSAEPFSSPTDFVTSISLFRVLYILRPHIMVAVIIISQILLSIIIVLKFRWLKDYILGFF</sequence>
<organism evidence="9">
    <name type="scientific">Ignisphaera aggregans</name>
    <dbReference type="NCBI Taxonomy" id="334771"/>
    <lineage>
        <taxon>Archaea</taxon>
        <taxon>Thermoproteota</taxon>
        <taxon>Thermoprotei</taxon>
        <taxon>Desulfurococcales</taxon>
        <taxon>Desulfurococcaceae</taxon>
        <taxon>Ignisphaera</taxon>
    </lineage>
</organism>
<dbReference type="GO" id="GO:0005886">
    <property type="term" value="C:plasma membrane"/>
    <property type="evidence" value="ECO:0007669"/>
    <property type="project" value="UniProtKB-SubCell"/>
</dbReference>
<evidence type="ECO:0000256" key="7">
    <source>
        <dbReference type="SAM" id="Phobius"/>
    </source>
</evidence>
<evidence type="ECO:0000256" key="6">
    <source>
        <dbReference type="ARBA" id="ARBA00023136"/>
    </source>
</evidence>
<feature type="transmembrane region" description="Helical" evidence="7">
    <location>
        <begin position="307"/>
        <end position="336"/>
    </location>
</feature>
<evidence type="ECO:0000256" key="2">
    <source>
        <dbReference type="ARBA" id="ARBA00022475"/>
    </source>
</evidence>